<keyword evidence="1" id="KW-0479">Metal-binding</keyword>
<dbReference type="GeneID" id="5547279"/>
<dbReference type="GO" id="GO:0001080">
    <property type="term" value="P:nitrogen catabolite activation of transcription from RNA polymerase II promoter"/>
    <property type="evidence" value="ECO:0007669"/>
    <property type="project" value="TreeGrafter"/>
</dbReference>
<reference evidence="9 10" key="1">
    <citation type="journal article" date="2007" name="Proc. Natl. Acad. Sci. U.S.A.">
        <title>Independent sorting-out of thousands of duplicated gene pairs in two yeast species descended from a whole-genome duplication.</title>
        <authorList>
            <person name="Scannell D.R."/>
            <person name="Frank A.C."/>
            <person name="Conant G.C."/>
            <person name="Byrne K.P."/>
            <person name="Woolfit M."/>
            <person name="Wolfe K.H."/>
        </authorList>
    </citation>
    <scope>NUCLEOTIDE SEQUENCE [LARGE SCALE GENOMIC DNA]</scope>
    <source>
        <strain evidence="10">ATCC 22028 / DSM 70294 / BCRC 21397 / CBS 2163 / NBRC 10782 / NRRL Y-8283 / UCD 57-17</strain>
    </source>
</reference>
<dbReference type="GO" id="GO:0000981">
    <property type="term" value="F:DNA-binding transcription factor activity, RNA polymerase II-specific"/>
    <property type="evidence" value="ECO:0007669"/>
    <property type="project" value="InterPro"/>
</dbReference>
<dbReference type="GO" id="GO:0008270">
    <property type="term" value="F:zinc ion binding"/>
    <property type="evidence" value="ECO:0007669"/>
    <property type="project" value="InterPro"/>
</dbReference>
<organism evidence="10">
    <name type="scientific">Vanderwaltozyma polyspora (strain ATCC 22028 / DSM 70294 / BCRC 21397 / CBS 2163 / NBRC 10782 / NRRL Y-8283 / UCD 57-17)</name>
    <name type="common">Kluyveromyces polysporus</name>
    <dbReference type="NCBI Taxonomy" id="436907"/>
    <lineage>
        <taxon>Eukaryota</taxon>
        <taxon>Fungi</taxon>
        <taxon>Dikarya</taxon>
        <taxon>Ascomycota</taxon>
        <taxon>Saccharomycotina</taxon>
        <taxon>Saccharomycetes</taxon>
        <taxon>Saccharomycetales</taxon>
        <taxon>Saccharomycetaceae</taxon>
        <taxon>Vanderwaltozyma</taxon>
    </lineage>
</organism>
<dbReference type="eggNOG" id="ENOG502QU5T">
    <property type="taxonomic scope" value="Eukaryota"/>
</dbReference>
<evidence type="ECO:0000256" key="6">
    <source>
        <dbReference type="ARBA" id="ARBA00023242"/>
    </source>
</evidence>
<gene>
    <name evidence="9" type="ORF">Kpol_2002p26</name>
</gene>
<dbReference type="PhylomeDB" id="A7TFE2"/>
<dbReference type="EMBL" id="DS480383">
    <property type="protein sequence ID" value="EDO18956.1"/>
    <property type="molecule type" value="Genomic_DNA"/>
</dbReference>
<feature type="region of interest" description="Disordered" evidence="7">
    <location>
        <begin position="753"/>
        <end position="773"/>
    </location>
</feature>
<dbReference type="InterPro" id="IPR050797">
    <property type="entry name" value="Carb_Metab_Trans_Reg"/>
</dbReference>
<evidence type="ECO:0000313" key="9">
    <source>
        <dbReference type="EMBL" id="EDO18956.1"/>
    </source>
</evidence>
<feature type="compositionally biased region" description="Basic and acidic residues" evidence="7">
    <location>
        <begin position="54"/>
        <end position="68"/>
    </location>
</feature>
<dbReference type="PANTHER" id="PTHR31668:SF9">
    <property type="entry name" value="URACIL CATABOLISM PROTEIN 2"/>
    <property type="match status" value="1"/>
</dbReference>
<proteinExistence type="predicted"/>
<dbReference type="CDD" id="cd00067">
    <property type="entry name" value="GAL4"/>
    <property type="match status" value="1"/>
</dbReference>
<dbReference type="InParanoid" id="A7TFE2"/>
<dbReference type="OrthoDB" id="2595934at2759"/>
<dbReference type="CDD" id="cd12148">
    <property type="entry name" value="fungal_TF_MHR"/>
    <property type="match status" value="1"/>
</dbReference>
<feature type="region of interest" description="Disordered" evidence="7">
    <location>
        <begin position="41"/>
        <end position="72"/>
    </location>
</feature>
<dbReference type="KEGG" id="vpo:Kpol_2002p26"/>
<feature type="domain" description="Zn(2)-C6 fungal-type" evidence="8">
    <location>
        <begin position="81"/>
        <end position="113"/>
    </location>
</feature>
<keyword evidence="2" id="KW-0862">Zinc</keyword>
<dbReference type="OMA" id="HFWIIPG"/>
<dbReference type="AlphaFoldDB" id="A7TFE2"/>
<dbReference type="HOGENOM" id="CLU_020222_0_0_1"/>
<sequence length="805" mass="92003">MCSINAIVDSDITGGNSNIGPTDETNQNAKAVEVIEIDNDPVNTNSSKNHKIAKTPERPVEQSLENRHISKRPRKKRKTFSCDVCRKFKTRCDFEPLVGKCHRCNMLQLVCSLTKERESEILAAIEDSSKVATFPVTSIASIAKNIVKNGSERKVRDTAKEQVPVLNPLTHTLTNRLNRLEEKFSSLEGKIELVLMLLQGSTSAATNAKDVALQSMIQLNTMDKPLQFGSMSNTSINKNEFNQESDKSSGEGYSTDSDDNEQTFDGIKLKEPPLKLITDIDERLFPTAAKSEDDVIARQQRPFVVARVEFLKFYEKNKQLCHNLARDFLVRSHFWIIPGGIKEIDDEYARNHLFITSVFTIIAMSFDENDKYADEQETLYPLVETLLTNTLTMFERLTDFDIEAILYCCMFHISRKTKHHRQLKFNSLVLSNFAIHSMLNVVDFHQIKHRVLVDEDYTADDLYHLRILNSLTATFLEYAISYGNVSEMDKNLMELNNLTAKYPKANFADDIKISEINLGDTVNKIFLKFRGYYREVKERFIEKEKTEPEKANNSSEILIFPELDYWLKNWEELLAKDGGGVLLFTFDYYHIMICRSFISEFLTDMQNTPRFLNSTLKTLKDHSFSLLHGFLRLPPSLIKGAPIFTTHQLVYACLTLCDFLHWFDQDERQLVLSMCTRVYWHLNTIGEKKNDATDSVGKIIKSIIDTSKRRVSLTNFPPLNSKLISSSTAELSTATSFNNNRVDYSGAASPESEISYHSNTAGPEGKSTPSLAIPDVDQFNSFEDFFQDFFDNLKPTTQRIFTSRK</sequence>
<evidence type="ECO:0000259" key="8">
    <source>
        <dbReference type="PROSITE" id="PS50048"/>
    </source>
</evidence>
<dbReference type="InterPro" id="IPR001138">
    <property type="entry name" value="Zn2Cys6_DnaBD"/>
</dbReference>
<keyword evidence="6" id="KW-0539">Nucleus</keyword>
<keyword evidence="5" id="KW-0804">Transcription</keyword>
<evidence type="ECO:0000256" key="2">
    <source>
        <dbReference type="ARBA" id="ARBA00022833"/>
    </source>
</evidence>
<keyword evidence="3" id="KW-0805">Transcription regulation</keyword>
<dbReference type="FunCoup" id="A7TFE2">
    <property type="interactions" value="257"/>
</dbReference>
<evidence type="ECO:0000313" key="10">
    <source>
        <dbReference type="Proteomes" id="UP000000267"/>
    </source>
</evidence>
<evidence type="ECO:0000256" key="7">
    <source>
        <dbReference type="SAM" id="MobiDB-lite"/>
    </source>
</evidence>
<dbReference type="PROSITE" id="PS50048">
    <property type="entry name" value="ZN2_CY6_FUNGAL_2"/>
    <property type="match status" value="1"/>
</dbReference>
<dbReference type="PANTHER" id="PTHR31668">
    <property type="entry name" value="GLUCOSE TRANSPORT TRANSCRIPTION REGULATOR RGT1-RELATED-RELATED"/>
    <property type="match status" value="1"/>
</dbReference>
<dbReference type="PROSITE" id="PS00463">
    <property type="entry name" value="ZN2_CY6_FUNGAL_1"/>
    <property type="match status" value="1"/>
</dbReference>
<protein>
    <recommendedName>
        <fullName evidence="8">Zn(2)-C6 fungal-type domain-containing protein</fullName>
    </recommendedName>
</protein>
<keyword evidence="10" id="KW-1185">Reference proteome</keyword>
<keyword evidence="4" id="KW-0238">DNA-binding</keyword>
<dbReference type="GO" id="GO:0005634">
    <property type="term" value="C:nucleus"/>
    <property type="evidence" value="ECO:0007669"/>
    <property type="project" value="TreeGrafter"/>
</dbReference>
<name>A7TFE2_VANPO</name>
<feature type="region of interest" description="Disordered" evidence="7">
    <location>
        <begin position="230"/>
        <end position="265"/>
    </location>
</feature>
<dbReference type="STRING" id="436907.A7TFE2"/>
<accession>A7TFE2</accession>
<evidence type="ECO:0000256" key="3">
    <source>
        <dbReference type="ARBA" id="ARBA00023015"/>
    </source>
</evidence>
<dbReference type="RefSeq" id="XP_001646814.1">
    <property type="nucleotide sequence ID" value="XM_001646764.1"/>
</dbReference>
<dbReference type="Proteomes" id="UP000000267">
    <property type="component" value="Unassembled WGS sequence"/>
</dbReference>
<dbReference type="GO" id="GO:0003677">
    <property type="term" value="F:DNA binding"/>
    <property type="evidence" value="ECO:0007669"/>
    <property type="project" value="UniProtKB-KW"/>
</dbReference>
<evidence type="ECO:0000256" key="5">
    <source>
        <dbReference type="ARBA" id="ARBA00023163"/>
    </source>
</evidence>
<dbReference type="SMART" id="SM00066">
    <property type="entry name" value="GAL4"/>
    <property type="match status" value="1"/>
</dbReference>
<dbReference type="InterPro" id="IPR036864">
    <property type="entry name" value="Zn2-C6_fun-type_DNA-bd_sf"/>
</dbReference>
<evidence type="ECO:0000256" key="1">
    <source>
        <dbReference type="ARBA" id="ARBA00022723"/>
    </source>
</evidence>
<dbReference type="SUPFAM" id="SSF57701">
    <property type="entry name" value="Zn2/Cys6 DNA-binding domain"/>
    <property type="match status" value="1"/>
</dbReference>
<dbReference type="Gene3D" id="4.10.240.10">
    <property type="entry name" value="Zn(2)-C6 fungal-type DNA-binding domain"/>
    <property type="match status" value="1"/>
</dbReference>
<feature type="compositionally biased region" description="Polar residues" evidence="7">
    <location>
        <begin position="230"/>
        <end position="242"/>
    </location>
</feature>
<evidence type="ECO:0000256" key="4">
    <source>
        <dbReference type="ARBA" id="ARBA00023125"/>
    </source>
</evidence>